<reference evidence="1 2" key="1">
    <citation type="journal article" date="2020" name="Phytopathology">
        <title>Genome Sequence Resources of Colletotrichum truncatum, C. plurivorum, C. musicola, and C. sojae: Four Species Pathogenic to Soybean (Glycine max).</title>
        <authorList>
            <person name="Rogerio F."/>
            <person name="Boufleur T.R."/>
            <person name="Ciampi-Guillardi M."/>
            <person name="Sukno S.A."/>
            <person name="Thon M.R."/>
            <person name="Massola Junior N.S."/>
            <person name="Baroncelli R."/>
        </authorList>
    </citation>
    <scope>NUCLEOTIDE SEQUENCE [LARGE SCALE GENOMIC DNA]</scope>
    <source>
        <strain evidence="1 2">CMES1059</strain>
    </source>
</reference>
<name>A0ACC3ZBQ2_COLTU</name>
<dbReference type="Proteomes" id="UP000805649">
    <property type="component" value="Unassembled WGS sequence"/>
</dbReference>
<protein>
    <submittedName>
        <fullName evidence="1">Integral membrane protein</fullName>
    </submittedName>
</protein>
<evidence type="ECO:0000313" key="2">
    <source>
        <dbReference type="Proteomes" id="UP000805649"/>
    </source>
</evidence>
<dbReference type="EMBL" id="VUJX02000002">
    <property type="protein sequence ID" value="KAL0941558.1"/>
    <property type="molecule type" value="Genomic_DNA"/>
</dbReference>
<evidence type="ECO:0000313" key="1">
    <source>
        <dbReference type="EMBL" id="KAL0941558.1"/>
    </source>
</evidence>
<organism evidence="1 2">
    <name type="scientific">Colletotrichum truncatum</name>
    <name type="common">Anthracnose fungus</name>
    <name type="synonym">Colletotrichum capsici</name>
    <dbReference type="NCBI Taxonomy" id="5467"/>
    <lineage>
        <taxon>Eukaryota</taxon>
        <taxon>Fungi</taxon>
        <taxon>Dikarya</taxon>
        <taxon>Ascomycota</taxon>
        <taxon>Pezizomycotina</taxon>
        <taxon>Sordariomycetes</taxon>
        <taxon>Hypocreomycetidae</taxon>
        <taxon>Glomerellales</taxon>
        <taxon>Glomerellaceae</taxon>
        <taxon>Colletotrichum</taxon>
        <taxon>Colletotrichum truncatum species complex</taxon>
    </lineage>
</organism>
<sequence length="161" mass="18376">MIAFTVIIIIFMCIRVYLRVYILKAWKLDDSMFTLSAFIMPSMLLHIFAFNTAKAVFLLQYRRAFAIRSVQLFCDVFLAVIFTIMAAMSMSGGILMSEFTKPNYVYGQNHQQFMTWSYVNACLNLTTDIVIFILPLPLVGRLRVAMMQKIGLIASFAVGIL</sequence>
<accession>A0ACC3ZBQ2</accession>
<comment type="caution">
    <text evidence="1">The sequence shown here is derived from an EMBL/GenBank/DDBJ whole genome shotgun (WGS) entry which is preliminary data.</text>
</comment>
<proteinExistence type="predicted"/>
<gene>
    <name evidence="1" type="ORF">CTRU02_204321</name>
</gene>
<keyword evidence="2" id="KW-1185">Reference proteome</keyword>